<proteinExistence type="predicted"/>
<reference evidence="1 2" key="1">
    <citation type="submission" date="2020-01" db="EMBL/GenBank/DDBJ databases">
        <title>Microvirga sp. nov., an arsenate reduction bacterium isolated from Tibet hotspring sediments.</title>
        <authorList>
            <person name="Yuan C.-G."/>
        </authorList>
    </citation>
    <scope>NUCLEOTIDE SEQUENCE [LARGE SCALE GENOMIC DNA]</scope>
    <source>
        <strain evidence="1 2">SYSU G3D203</strain>
    </source>
</reference>
<accession>A0ABW9YZB7</accession>
<name>A0ABW9YZB7_9HYPH</name>
<evidence type="ECO:0000313" key="2">
    <source>
        <dbReference type="Proteomes" id="UP000818323"/>
    </source>
</evidence>
<dbReference type="EMBL" id="JAAAXJ010000005">
    <property type="protein sequence ID" value="NBJ25172.1"/>
    <property type="molecule type" value="Genomic_DNA"/>
</dbReference>
<evidence type="ECO:0000313" key="1">
    <source>
        <dbReference type="EMBL" id="NBJ25172.1"/>
    </source>
</evidence>
<sequence length="146" mass="16431">MTLDEIAIRRALTHLGILDGYRDVSSYEAFVETADADGIRERYGRELPTEQELFKALAEADQASDPPKRRFSFLEFMDLFKEPEQLTLVEASMTFPAIKLWYDRAVGAQFIDLDDPRTEAGLQKLVDESLISAERKVSVMAGKGPA</sequence>
<gene>
    <name evidence="1" type="ORF">GR303_12510</name>
</gene>
<organism evidence="1 2">
    <name type="scientific">Microvirga arsenatis</name>
    <dbReference type="NCBI Taxonomy" id="2692265"/>
    <lineage>
        <taxon>Bacteria</taxon>
        <taxon>Pseudomonadati</taxon>
        <taxon>Pseudomonadota</taxon>
        <taxon>Alphaproteobacteria</taxon>
        <taxon>Hyphomicrobiales</taxon>
        <taxon>Methylobacteriaceae</taxon>
        <taxon>Microvirga</taxon>
    </lineage>
</organism>
<keyword evidence="2" id="KW-1185">Reference proteome</keyword>
<dbReference type="Proteomes" id="UP000818323">
    <property type="component" value="Unassembled WGS sequence"/>
</dbReference>
<protein>
    <submittedName>
        <fullName evidence="1">Uncharacterized protein</fullName>
    </submittedName>
</protein>
<dbReference type="RefSeq" id="WP_161725814.1">
    <property type="nucleotide sequence ID" value="NZ_JAAAXI010000025.1"/>
</dbReference>
<comment type="caution">
    <text evidence="1">The sequence shown here is derived from an EMBL/GenBank/DDBJ whole genome shotgun (WGS) entry which is preliminary data.</text>
</comment>